<organism evidence="1 2">
    <name type="scientific">Hermanssonia centrifuga</name>
    <dbReference type="NCBI Taxonomy" id="98765"/>
    <lineage>
        <taxon>Eukaryota</taxon>
        <taxon>Fungi</taxon>
        <taxon>Dikarya</taxon>
        <taxon>Basidiomycota</taxon>
        <taxon>Agaricomycotina</taxon>
        <taxon>Agaricomycetes</taxon>
        <taxon>Polyporales</taxon>
        <taxon>Meruliaceae</taxon>
        <taxon>Hermanssonia</taxon>
    </lineage>
</organism>
<reference evidence="1 2" key="1">
    <citation type="submission" date="2019-02" db="EMBL/GenBank/DDBJ databases">
        <title>Genome sequencing of the rare red list fungi Phlebia centrifuga.</title>
        <authorList>
            <person name="Buettner E."/>
            <person name="Kellner H."/>
        </authorList>
    </citation>
    <scope>NUCLEOTIDE SEQUENCE [LARGE SCALE GENOMIC DNA]</scope>
    <source>
        <strain evidence="1 2">DSM 108282</strain>
    </source>
</reference>
<evidence type="ECO:0000313" key="1">
    <source>
        <dbReference type="EMBL" id="THG95042.1"/>
    </source>
</evidence>
<dbReference type="EMBL" id="SGPJ01000364">
    <property type="protein sequence ID" value="THG95042.1"/>
    <property type="molecule type" value="Genomic_DNA"/>
</dbReference>
<dbReference type="InterPro" id="IPR031755">
    <property type="entry name" value="Inhibitor_I66"/>
</dbReference>
<protein>
    <submittedName>
        <fullName evidence="1">Uncharacterized protein</fullName>
    </submittedName>
</protein>
<dbReference type="Gene3D" id="2.80.10.50">
    <property type="match status" value="1"/>
</dbReference>
<gene>
    <name evidence="1" type="ORF">EW026_g6532</name>
</gene>
<dbReference type="Proteomes" id="UP000309038">
    <property type="component" value="Unassembled WGS sequence"/>
</dbReference>
<sequence length="139" mass="15707">MPLLNTYGYAHYIHIFLLTQFLAARLNGGGQMFGKWYIQLLDNGKYTLKIGGALATEIDSEVYAVYLEQIRLPEWVITPTPQHGPHVYIIEKGDRSAGWVLPEKEPLTQVAVKPLVAGLSFPPFYLTSERFEIIPIDSE</sequence>
<dbReference type="GO" id="GO:0004867">
    <property type="term" value="F:serine-type endopeptidase inhibitor activity"/>
    <property type="evidence" value="ECO:0007669"/>
    <property type="project" value="InterPro"/>
</dbReference>
<dbReference type="Pfam" id="PF16850">
    <property type="entry name" value="Inhibitor_I66"/>
    <property type="match status" value="1"/>
</dbReference>
<dbReference type="AlphaFoldDB" id="A0A4V3X9Q5"/>
<name>A0A4V3X9Q5_9APHY</name>
<evidence type="ECO:0000313" key="2">
    <source>
        <dbReference type="Proteomes" id="UP000309038"/>
    </source>
</evidence>
<dbReference type="CDD" id="cd23428">
    <property type="entry name" value="beta-trefoil_Ricin_SPI"/>
    <property type="match status" value="1"/>
</dbReference>
<comment type="caution">
    <text evidence="1">The sequence shown here is derived from an EMBL/GenBank/DDBJ whole genome shotgun (WGS) entry which is preliminary data.</text>
</comment>
<accession>A0A4V3X9Q5</accession>
<keyword evidence="2" id="KW-1185">Reference proteome</keyword>
<proteinExistence type="predicted"/>